<evidence type="ECO:0000256" key="2">
    <source>
        <dbReference type="SAM" id="MobiDB-lite"/>
    </source>
</evidence>
<evidence type="ECO:0000256" key="1">
    <source>
        <dbReference type="SAM" id="Coils"/>
    </source>
</evidence>
<feature type="compositionally biased region" description="Polar residues" evidence="2">
    <location>
        <begin position="1169"/>
        <end position="1188"/>
    </location>
</feature>
<feature type="compositionally biased region" description="Basic and acidic residues" evidence="2">
    <location>
        <begin position="325"/>
        <end position="346"/>
    </location>
</feature>
<feature type="compositionally biased region" description="Acidic residues" evidence="2">
    <location>
        <begin position="571"/>
        <end position="582"/>
    </location>
</feature>
<feature type="region of interest" description="Disordered" evidence="2">
    <location>
        <begin position="1049"/>
        <end position="1271"/>
    </location>
</feature>
<feature type="compositionally biased region" description="Basic and acidic residues" evidence="2">
    <location>
        <begin position="153"/>
        <end position="165"/>
    </location>
</feature>
<evidence type="ECO:0008006" key="5">
    <source>
        <dbReference type="Google" id="ProtNLM"/>
    </source>
</evidence>
<feature type="region of interest" description="Disordered" evidence="2">
    <location>
        <begin position="866"/>
        <end position="888"/>
    </location>
</feature>
<evidence type="ECO:0000313" key="4">
    <source>
        <dbReference type="Proteomes" id="UP001208570"/>
    </source>
</evidence>
<sequence>MADQDLDDFAFDEHGIYREVPNSLPNGDQGINLDEDGIWRDDTDHWSHHTYRTYDSGIAINDHRSSSSTINRLPQVTADVDPISYGHDSNTTDSLLPDEKSLNISELEASESMLGDEISFEQRSFHSDENLDLPELVDESYLIESETSKDFQAEYGRDSVTDRSEISASKISYHDSRDYDDDDELDNQPPDYMRPDLNLDLGLLNRDSDWAQSANGKVALEHEDSVPPMIQRKAYHPKIEGDSLFTQEEPNSVFGGQSLAEFEELEAEVQTHLDEAQMDNLDLIGAYLHGLTQQEAEDDDDEGSVSDEDHCLDNHELNEGPGGSHSHDKFQSHQTADELESRDGSGDQKQVAVLDNKVNQSDVTAMSRDGNQHQPLANEQSHVYSDWPSLSSNMFPQEDALDENLLENQKPPFDTLNTLEMSSGLRIDSGPDDQTESGQDSLRMQSKIPMLRSRSPLMSRPGSCSPRVRARSMSPAVTRKHLSQLGVGLHRADRNASNLSLINKKMASLTSASYPGERVRSLPQTPNEDYSQHDANKSLFAGDDTGRSAEFEANESSAANDNHRMSSNAEGNEEDGSIEDLPELSSHDSQMFRSDVDYLPRLSRHSVLQKFKMTNHSQLSSASRSHPIRATGESTEAHSSCDETYESEDLSQSSVVTADLKKRFLQEKEDRKEKELTLEQLQKEYNNLLKKHATAENLIDELRLGAKVTLYSDGPEAGQAQMGSMPPAQHGQVFNIPQPGLATVGTVGVPQDVGCEPQQGVLSDSHLSNASVSHRGQRRRTPTTNHSPTSVLAAAANPVEITQEESSSIAEEGTKLSLFAQAKSVEEQTKAFQILLGENAASLDEQDQGLNNVKDSMEKLQQAYRDAKSEHEYRRRRGTTGRDSVFDPGKEVEGELYKLSMKIDDMEHTVQENLKKKFTRIPFQHPVKGNHNILMKPTLTSDGANFWEQADCETLSPRRPPSVGSIVGVSGDIDKTLHQLHKDYNALMDRYRKLKQLKKTPETDQEISNLLKNLKTIFEQTPDHRKPALPPELESLYNPVRGTFMTPDQLRQEQKHRESRREHASTRQRQRNKQRVIDTSSTAIESSDISSPERGHHNHNHSSLDKDSGSISTTRGERLRRRRQGGRQLPDASSSSYRDSDWSTDHHYHGDYSSHSNTPHHGNLRHSGNIKSSGSGRNLSTKQVSGRSSQRDDKDSGYMGSEGSRKRVKESTGAGASRERLTRRGPIKTSALRSPDPLYSDTDSASTASTVEECHKKTGHRTSHEKRSTGQAPPLCRIIINNIVLRYMFMSTGECHVTGEDDKYSDD</sequence>
<feature type="compositionally biased region" description="Polar residues" evidence="2">
    <location>
        <begin position="760"/>
        <end position="774"/>
    </location>
</feature>
<gene>
    <name evidence="3" type="ORF">LSH36_462g02016</name>
</gene>
<feature type="compositionally biased region" description="Basic and acidic residues" evidence="2">
    <location>
        <begin position="1050"/>
        <end position="1065"/>
    </location>
</feature>
<feature type="region of interest" description="Disordered" evidence="2">
    <location>
        <begin position="759"/>
        <end position="808"/>
    </location>
</feature>
<reference evidence="3" key="1">
    <citation type="journal article" date="2023" name="Mol. Biol. Evol.">
        <title>Third-Generation Sequencing Reveals the Adaptive Role of the Epigenome in Three Deep-Sea Polychaetes.</title>
        <authorList>
            <person name="Perez M."/>
            <person name="Aroh O."/>
            <person name="Sun Y."/>
            <person name="Lan Y."/>
            <person name="Juniper S.K."/>
            <person name="Young C.R."/>
            <person name="Angers B."/>
            <person name="Qian P.Y."/>
        </authorList>
    </citation>
    <scope>NUCLEOTIDE SEQUENCE</scope>
    <source>
        <strain evidence="3">P08H-3</strain>
    </source>
</reference>
<feature type="region of interest" description="Disordered" evidence="2">
    <location>
        <begin position="614"/>
        <end position="653"/>
    </location>
</feature>
<evidence type="ECO:0000313" key="3">
    <source>
        <dbReference type="EMBL" id="KAK2149214.1"/>
    </source>
</evidence>
<proteinExistence type="predicted"/>
<feature type="compositionally biased region" description="Acidic residues" evidence="2">
    <location>
        <begin position="295"/>
        <end position="306"/>
    </location>
</feature>
<feature type="region of interest" description="Disordered" evidence="2">
    <location>
        <begin position="153"/>
        <end position="192"/>
    </location>
</feature>
<protein>
    <recommendedName>
        <fullName evidence="5">AKNA</fullName>
    </recommendedName>
</protein>
<feature type="region of interest" description="Disordered" evidence="2">
    <location>
        <begin position="454"/>
        <end position="476"/>
    </location>
</feature>
<feature type="region of interest" description="Disordered" evidence="2">
    <location>
        <begin position="1021"/>
        <end position="1040"/>
    </location>
</feature>
<comment type="caution">
    <text evidence="3">The sequence shown here is derived from an EMBL/GenBank/DDBJ whole genome shotgun (WGS) entry which is preliminary data.</text>
</comment>
<feature type="region of interest" description="Disordered" evidence="2">
    <location>
        <begin position="511"/>
        <end position="582"/>
    </location>
</feature>
<feature type="compositionally biased region" description="Low complexity" evidence="2">
    <location>
        <begin position="1240"/>
        <end position="1250"/>
    </location>
</feature>
<feature type="compositionally biased region" description="Low complexity" evidence="2">
    <location>
        <begin position="1126"/>
        <end position="1137"/>
    </location>
</feature>
<keyword evidence="1" id="KW-0175">Coiled coil</keyword>
<feature type="compositionally biased region" description="Low complexity" evidence="2">
    <location>
        <begin position="1077"/>
        <end position="1090"/>
    </location>
</feature>
<organism evidence="3 4">
    <name type="scientific">Paralvinella palmiformis</name>
    <dbReference type="NCBI Taxonomy" id="53620"/>
    <lineage>
        <taxon>Eukaryota</taxon>
        <taxon>Metazoa</taxon>
        <taxon>Spiralia</taxon>
        <taxon>Lophotrochozoa</taxon>
        <taxon>Annelida</taxon>
        <taxon>Polychaeta</taxon>
        <taxon>Sedentaria</taxon>
        <taxon>Canalipalpata</taxon>
        <taxon>Terebellida</taxon>
        <taxon>Terebelliformia</taxon>
        <taxon>Alvinellidae</taxon>
        <taxon>Paralvinella</taxon>
    </lineage>
</organism>
<feature type="region of interest" description="Disordered" evidence="2">
    <location>
        <begin position="422"/>
        <end position="442"/>
    </location>
</feature>
<keyword evidence="4" id="KW-1185">Reference proteome</keyword>
<name>A0AAD9MZY6_9ANNE</name>
<dbReference type="EMBL" id="JAODUP010000462">
    <property type="protein sequence ID" value="KAK2149214.1"/>
    <property type="molecule type" value="Genomic_DNA"/>
</dbReference>
<feature type="compositionally biased region" description="Basic and acidic residues" evidence="2">
    <location>
        <begin position="1138"/>
        <end position="1152"/>
    </location>
</feature>
<dbReference type="PANTHER" id="PTHR21510:SF13">
    <property type="entry name" value="AKNA DOMAIN-CONTAINING PROTEIN"/>
    <property type="match status" value="1"/>
</dbReference>
<accession>A0AAD9MZY6</accession>
<feature type="coiled-coil region" evidence="1">
    <location>
        <begin position="664"/>
        <end position="698"/>
    </location>
</feature>
<feature type="compositionally biased region" description="Basic and acidic residues" evidence="2">
    <location>
        <begin position="307"/>
        <end position="318"/>
    </location>
</feature>
<feature type="compositionally biased region" description="Polar residues" evidence="2">
    <location>
        <begin position="614"/>
        <end position="624"/>
    </location>
</feature>
<dbReference type="PANTHER" id="PTHR21510">
    <property type="entry name" value="AKNA DOMAIN-CONTAINING PROTEIN"/>
    <property type="match status" value="1"/>
</dbReference>
<feature type="region of interest" description="Disordered" evidence="2">
    <location>
        <begin position="294"/>
        <end position="351"/>
    </location>
</feature>
<dbReference type="InterPro" id="IPR052655">
    <property type="entry name" value="AKNA_Centrosome-Trans_reg"/>
</dbReference>
<dbReference type="Proteomes" id="UP001208570">
    <property type="component" value="Unassembled WGS sequence"/>
</dbReference>